<feature type="signal peptide" evidence="1">
    <location>
        <begin position="1"/>
        <end position="21"/>
    </location>
</feature>
<keyword evidence="1" id="KW-0732">Signal</keyword>
<sequence length="149" mass="17256">MNFLKILSVAALFLCVSQIDAQKKEDNKAKTEVAKKPLDNPVKCNNIKDGTFLRINYPKNLWYMTVKDNVQTEYYNDGKDFIKSTMVFVDDCNYKAIVLEKSEKENPIKIGDVYSNRIFASQDNFLRIESVLNGEKYDLPLEKVIEDKK</sequence>
<protein>
    <submittedName>
        <fullName evidence="2">Uncharacterized protein</fullName>
    </submittedName>
</protein>
<dbReference type="Proteomes" id="UP001500353">
    <property type="component" value="Unassembled WGS sequence"/>
</dbReference>
<dbReference type="RefSeq" id="WP_345208229.1">
    <property type="nucleotide sequence ID" value="NZ_BAABHX010000009.1"/>
</dbReference>
<comment type="caution">
    <text evidence="2">The sequence shown here is derived from an EMBL/GenBank/DDBJ whole genome shotgun (WGS) entry which is preliminary data.</text>
</comment>
<organism evidence="2 3">
    <name type="scientific">Chryseobacterium ginsengisoli</name>
    <dbReference type="NCBI Taxonomy" id="363853"/>
    <lineage>
        <taxon>Bacteria</taxon>
        <taxon>Pseudomonadati</taxon>
        <taxon>Bacteroidota</taxon>
        <taxon>Flavobacteriia</taxon>
        <taxon>Flavobacteriales</taxon>
        <taxon>Weeksellaceae</taxon>
        <taxon>Chryseobacterium group</taxon>
        <taxon>Chryseobacterium</taxon>
    </lineage>
</organism>
<evidence type="ECO:0000313" key="2">
    <source>
        <dbReference type="EMBL" id="GAA5101489.1"/>
    </source>
</evidence>
<reference evidence="3" key="1">
    <citation type="journal article" date="2019" name="Int. J. Syst. Evol. Microbiol.">
        <title>The Global Catalogue of Microorganisms (GCM) 10K type strain sequencing project: providing services to taxonomists for standard genome sequencing and annotation.</title>
        <authorList>
            <consortium name="The Broad Institute Genomics Platform"/>
            <consortium name="The Broad Institute Genome Sequencing Center for Infectious Disease"/>
            <person name="Wu L."/>
            <person name="Ma J."/>
        </authorList>
    </citation>
    <scope>NUCLEOTIDE SEQUENCE [LARGE SCALE GENOMIC DNA]</scope>
    <source>
        <strain evidence="3">JCM 18019</strain>
    </source>
</reference>
<name>A0ABP9MTQ8_9FLAO</name>
<proteinExistence type="predicted"/>
<feature type="chain" id="PRO_5046494015" evidence="1">
    <location>
        <begin position="22"/>
        <end position="149"/>
    </location>
</feature>
<evidence type="ECO:0000256" key="1">
    <source>
        <dbReference type="SAM" id="SignalP"/>
    </source>
</evidence>
<dbReference type="EMBL" id="BAABHX010000009">
    <property type="protein sequence ID" value="GAA5101489.1"/>
    <property type="molecule type" value="Genomic_DNA"/>
</dbReference>
<gene>
    <name evidence="2" type="ORF">GCM10023210_41370</name>
</gene>
<accession>A0ABP9MTQ8</accession>
<keyword evidence="3" id="KW-1185">Reference proteome</keyword>
<evidence type="ECO:0000313" key="3">
    <source>
        <dbReference type="Proteomes" id="UP001500353"/>
    </source>
</evidence>